<evidence type="ECO:0000256" key="5">
    <source>
        <dbReference type="ARBA" id="ARBA00023136"/>
    </source>
</evidence>
<feature type="transmembrane region" description="Helical" evidence="6">
    <location>
        <begin position="223"/>
        <end position="248"/>
    </location>
</feature>
<protein>
    <submittedName>
        <fullName evidence="10">PspC domain-containing protein</fullName>
    </submittedName>
</protein>
<dbReference type="InterPro" id="IPR054319">
    <property type="entry name" value="PspC-rel_ToastRack"/>
</dbReference>
<feature type="domain" description="Phage shock protein PspC N-terminal" evidence="7">
    <location>
        <begin position="106"/>
        <end position="163"/>
    </location>
</feature>
<evidence type="ECO:0000256" key="1">
    <source>
        <dbReference type="ARBA" id="ARBA00004162"/>
    </source>
</evidence>
<evidence type="ECO:0000259" key="8">
    <source>
        <dbReference type="Pfam" id="PF22571"/>
    </source>
</evidence>
<dbReference type="Pfam" id="PF22744">
    <property type="entry name" value="Toast-rack_PspC-Cterm"/>
    <property type="match status" value="1"/>
</dbReference>
<dbReference type="InterPro" id="IPR054321">
    <property type="entry name" value="PspC-rel_TM"/>
</dbReference>
<feature type="domain" description="PspC-related transmembrane region" evidence="8">
    <location>
        <begin position="201"/>
        <end position="333"/>
    </location>
</feature>
<reference evidence="10" key="1">
    <citation type="submission" date="2023-09" db="EMBL/GenBank/DDBJ databases">
        <title>Flavobacterium sp. 20NA77.7 isolated from freshwater.</title>
        <authorList>
            <person name="Le V."/>
            <person name="Ko S.-R."/>
            <person name="Ahn C.-Y."/>
            <person name="Oh H.-M."/>
        </authorList>
    </citation>
    <scope>NUCLEOTIDE SEQUENCE</scope>
    <source>
        <strain evidence="10">20NA77.7</strain>
    </source>
</reference>
<keyword evidence="2" id="KW-1003">Cell membrane</keyword>
<evidence type="ECO:0000259" key="9">
    <source>
        <dbReference type="Pfam" id="PF22744"/>
    </source>
</evidence>
<sequence length="563" mass="63836">MNKTTSINLGGFFFHIDEDAYNKLNNYLQAVKRSLSPEGREEIIKDIENRIAELFQEKLGTNKQVIGLLEVEAIITIMGQPEDYKIEDEQASSSTDNTFEYPYNSKKLYRDKDNALVGGVLSGLGHYLGVDPLWLRIIMVILLFGFGTGFFVYIILWILIPEAITTTQKLEMKGQPINISNIEKKVKEGFNEFTDKINTLDHKKISSTAGEVITEIFKGIGKAIGFFIVLISTLTFIAIIIASVVLIFSSSLPEVMLQENIHTPFNFDVPLWGQGLLLLLSFGIPLFFFVLLGLKLLIPHTKSIGNYVKYTLLALWIFALVALTIIGIKYATELSHDGKAVKKEFLPLSAKDTLAIKFVNNDFFSKNIEHRTDLMITQDSSKNEIIYSNNVNIHLKKTDKLQPFIIVERTAQGKNFNEANSRAEKIKYHFSFKNKELVLDNYFITAASSKFRNQQVHIYLYLPEGIVYFPNKNVEYYLNGHNSDFDNLYGPEGYLYKVNNGELDCLNCPSDENKDIEIETVSGEVLGNENVVKPTTIKDSIEKVSVKVNGKEIINTEVRKSHR</sequence>
<dbReference type="RefSeq" id="WP_309532814.1">
    <property type="nucleotide sequence ID" value="NZ_CP133721.1"/>
</dbReference>
<name>A0ABY9RD11_9FLAO</name>
<evidence type="ECO:0000256" key="3">
    <source>
        <dbReference type="ARBA" id="ARBA00022692"/>
    </source>
</evidence>
<organism evidence="10 11">
    <name type="scientific">Flavobacterium nakdongensis</name>
    <dbReference type="NCBI Taxonomy" id="3073563"/>
    <lineage>
        <taxon>Bacteria</taxon>
        <taxon>Pseudomonadati</taxon>
        <taxon>Bacteroidota</taxon>
        <taxon>Flavobacteriia</taxon>
        <taxon>Flavobacteriales</taxon>
        <taxon>Flavobacteriaceae</taxon>
        <taxon>Flavobacterium</taxon>
    </lineage>
</organism>
<feature type="domain" description="PspC-related ToastRack" evidence="9">
    <location>
        <begin position="377"/>
        <end position="510"/>
    </location>
</feature>
<evidence type="ECO:0000256" key="2">
    <source>
        <dbReference type="ARBA" id="ARBA00022475"/>
    </source>
</evidence>
<evidence type="ECO:0000313" key="10">
    <source>
        <dbReference type="EMBL" id="WMW78510.1"/>
    </source>
</evidence>
<feature type="transmembrane region" description="Helical" evidence="6">
    <location>
        <begin position="133"/>
        <end position="160"/>
    </location>
</feature>
<evidence type="ECO:0000256" key="6">
    <source>
        <dbReference type="SAM" id="Phobius"/>
    </source>
</evidence>
<evidence type="ECO:0000313" key="11">
    <source>
        <dbReference type="Proteomes" id="UP001180481"/>
    </source>
</evidence>
<gene>
    <name evidence="10" type="ORF">RF683_03420</name>
</gene>
<keyword evidence="4 6" id="KW-1133">Transmembrane helix</keyword>
<keyword evidence="5 6" id="KW-0472">Membrane</keyword>
<dbReference type="EMBL" id="CP133721">
    <property type="protein sequence ID" value="WMW78510.1"/>
    <property type="molecule type" value="Genomic_DNA"/>
</dbReference>
<evidence type="ECO:0000259" key="7">
    <source>
        <dbReference type="Pfam" id="PF04024"/>
    </source>
</evidence>
<evidence type="ECO:0000256" key="4">
    <source>
        <dbReference type="ARBA" id="ARBA00022989"/>
    </source>
</evidence>
<feature type="transmembrane region" description="Helical" evidence="6">
    <location>
        <begin position="276"/>
        <end position="298"/>
    </location>
</feature>
<dbReference type="Pfam" id="PF22571">
    <property type="entry name" value="LiaI-LiaF-TM_PspC"/>
    <property type="match status" value="1"/>
</dbReference>
<keyword evidence="11" id="KW-1185">Reference proteome</keyword>
<accession>A0ABY9RD11</accession>
<dbReference type="PANTHER" id="PTHR33885:SF3">
    <property type="entry name" value="PHAGE SHOCK PROTEIN C"/>
    <property type="match status" value="1"/>
</dbReference>
<comment type="subcellular location">
    <subcellularLocation>
        <location evidence="1">Cell membrane</location>
        <topology evidence="1">Single-pass membrane protein</topology>
    </subcellularLocation>
</comment>
<proteinExistence type="predicted"/>
<dbReference type="Proteomes" id="UP001180481">
    <property type="component" value="Chromosome"/>
</dbReference>
<dbReference type="PANTHER" id="PTHR33885">
    <property type="entry name" value="PHAGE SHOCK PROTEIN C"/>
    <property type="match status" value="1"/>
</dbReference>
<feature type="transmembrane region" description="Helical" evidence="6">
    <location>
        <begin position="310"/>
        <end position="331"/>
    </location>
</feature>
<keyword evidence="3 6" id="KW-0812">Transmembrane</keyword>
<dbReference type="InterPro" id="IPR007168">
    <property type="entry name" value="Phageshock_PspC_N"/>
</dbReference>
<dbReference type="Pfam" id="PF04024">
    <property type="entry name" value="PspC"/>
    <property type="match status" value="1"/>
</dbReference>
<dbReference type="InterPro" id="IPR052027">
    <property type="entry name" value="PspC"/>
</dbReference>